<keyword evidence="3" id="KW-1185">Reference proteome</keyword>
<evidence type="ECO:0000313" key="3">
    <source>
        <dbReference type="Proteomes" id="UP000137095"/>
    </source>
</evidence>
<organism evidence="2 3">
    <name type="scientific">Tupaiid herpesvirus 1 (strain 1)</name>
    <name type="common">TuHV-1</name>
    <name type="synonym">Herpesvirus tupaia (strain 1)</name>
    <dbReference type="NCBI Taxonomy" id="10397"/>
    <lineage>
        <taxon>Viruses</taxon>
        <taxon>Duplodnaviria</taxon>
        <taxon>Heunggongvirae</taxon>
        <taxon>Peploviricota</taxon>
        <taxon>Herviviricetes</taxon>
        <taxon>Herpesvirales</taxon>
        <taxon>Orthoherpesviridae</taxon>
        <taxon>Betaherpesvirinae</taxon>
        <taxon>Quwivirus</taxon>
        <taxon>Quwivirus tupaiidbeta1</taxon>
    </lineage>
</organism>
<feature type="region of interest" description="Disordered" evidence="1">
    <location>
        <begin position="380"/>
        <end position="420"/>
    </location>
</feature>
<dbReference type="GeneID" id="921187"/>
<dbReference type="Proteomes" id="UP000137095">
    <property type="component" value="Segment"/>
</dbReference>
<accession>Q91TR7</accession>
<dbReference type="OrthoDB" id="2136at10239"/>
<feature type="compositionally biased region" description="Basic residues" evidence="1">
    <location>
        <begin position="1"/>
        <end position="12"/>
    </location>
</feature>
<proteinExistence type="predicted"/>
<protein>
    <submittedName>
        <fullName evidence="2">T29</fullName>
    </submittedName>
</protein>
<dbReference type="Pfam" id="PF02393">
    <property type="entry name" value="US22"/>
    <property type="match status" value="2"/>
</dbReference>
<feature type="compositionally biased region" description="Basic and acidic residues" evidence="1">
    <location>
        <begin position="22"/>
        <end position="52"/>
    </location>
</feature>
<evidence type="ECO:0000313" key="2">
    <source>
        <dbReference type="EMBL" id="AAK57070.1"/>
    </source>
</evidence>
<evidence type="ECO:0000256" key="1">
    <source>
        <dbReference type="SAM" id="MobiDB-lite"/>
    </source>
</evidence>
<dbReference type="KEGG" id="vg:921187"/>
<name>Q91TR7_TUHV1</name>
<sequence>MDRLSRGRRRRPTSAAAAAGARSKDEAVGGRSKDGAAGARSKDEGVGARPKDEDVDGGSRRPRGREGQLDRLNVCEWLNSCRRAGAGALARWAREHSGQTLELPWPSGCTIIFGHEEFVRLFGADLVRRCQTEYFDVSCELQLIGSIRHERYAYPLLLDGYGRVYAHYARDDSLFELAESFTEFLGLGLVRFEPAHLSPNDLAKAERHTEALAVCNLHWQASERVRYLRSMRDFRSLLALEDPAAIAAHVRQYRGLSLSLTWPLESFLILSDAATLGVSELTLKRLQSTLPVVEPLCILGVVAQSSAITSLSSFQGLIILLSDGGVVYAYSPGSERVQRVAVSLLAFVRVGLGRLIGDYHYERIGSALWEPGVASSEEQLPLKKRRSVSGAGPPGRGRSRRKEGVATEGGGSPAPARARSVSGRRHHALFFLSPQALDQTVRAARRAVRPRRPTAVRPALAAALQHLPRSAAGPSGARAKSVPLHHLPARRLLAGALLASAARGVDRGRQPFRVSRRLEAAAPLPVPRRLRAALSARTDLRARPAAVHGLGPADLGLRSRRRARLRADRGADVRAQPLVGTLSGGRPVLRLPVVRTRL</sequence>
<dbReference type="InterPro" id="IPR003360">
    <property type="entry name" value="US22-like"/>
</dbReference>
<dbReference type="RefSeq" id="NP_116375.1">
    <property type="nucleotide sequence ID" value="NC_002794.1"/>
</dbReference>
<organismHost>
    <name type="scientific">Tupaia belangeri</name>
    <name type="common">Common tree shrew</name>
    <name type="synonym">Tupaia glis belangeri</name>
    <dbReference type="NCBI Taxonomy" id="37347"/>
</organismHost>
<dbReference type="EMBL" id="AF281817">
    <property type="protein sequence ID" value="AAK57070.1"/>
    <property type="molecule type" value="Genomic_DNA"/>
</dbReference>
<reference evidence="2 3" key="1">
    <citation type="journal article" date="2001" name="J. Virol.">
        <title>Analysis and characterization of the complete genome of tupaia (tree shrew) herpesvirus.</title>
        <authorList>
            <person name="Bahr U."/>
            <person name="Darai G."/>
        </authorList>
    </citation>
    <scope>NUCLEOTIDE SEQUENCE [LARGE SCALE GENOMIC DNA]</scope>
    <source>
        <strain evidence="2">2</strain>
    </source>
</reference>
<feature type="region of interest" description="Disordered" evidence="1">
    <location>
        <begin position="1"/>
        <end position="65"/>
    </location>
</feature>